<comment type="similarity">
    <text evidence="7">Belongs to the binding-protein-dependent transport system permease family.</text>
</comment>
<keyword evidence="3" id="KW-1003">Cell membrane</keyword>
<evidence type="ECO:0000256" key="5">
    <source>
        <dbReference type="ARBA" id="ARBA00022989"/>
    </source>
</evidence>
<dbReference type="GO" id="GO:0071916">
    <property type="term" value="F:dipeptide transmembrane transporter activity"/>
    <property type="evidence" value="ECO:0007669"/>
    <property type="project" value="TreeGrafter"/>
</dbReference>
<protein>
    <submittedName>
        <fullName evidence="9">ABC transporter permease</fullName>
    </submittedName>
</protein>
<evidence type="ECO:0000313" key="9">
    <source>
        <dbReference type="EMBL" id="OYN90924.1"/>
    </source>
</evidence>
<feature type="transmembrane region" description="Helical" evidence="7">
    <location>
        <begin position="178"/>
        <end position="198"/>
    </location>
</feature>
<keyword evidence="2 7" id="KW-0813">Transport</keyword>
<accession>A0A255EHA4</accession>
<dbReference type="InterPro" id="IPR000515">
    <property type="entry name" value="MetI-like"/>
</dbReference>
<organism evidence="9 10">
    <name type="scientific">Parenemella sanctibonifatiensis</name>
    <dbReference type="NCBI Taxonomy" id="2016505"/>
    <lineage>
        <taxon>Bacteria</taxon>
        <taxon>Bacillati</taxon>
        <taxon>Actinomycetota</taxon>
        <taxon>Actinomycetes</taxon>
        <taxon>Propionibacteriales</taxon>
        <taxon>Propionibacteriaceae</taxon>
        <taxon>Parenemella</taxon>
    </lineage>
</organism>
<feature type="transmembrane region" description="Helical" evidence="7">
    <location>
        <begin position="136"/>
        <end position="158"/>
    </location>
</feature>
<feature type="transmembrane region" description="Helical" evidence="7">
    <location>
        <begin position="103"/>
        <end position="124"/>
    </location>
</feature>
<dbReference type="InterPro" id="IPR035906">
    <property type="entry name" value="MetI-like_sf"/>
</dbReference>
<dbReference type="EMBL" id="NMVJ01000006">
    <property type="protein sequence ID" value="OYN90924.1"/>
    <property type="molecule type" value="Genomic_DNA"/>
</dbReference>
<evidence type="ECO:0000313" key="10">
    <source>
        <dbReference type="Proteomes" id="UP000216300"/>
    </source>
</evidence>
<evidence type="ECO:0000256" key="2">
    <source>
        <dbReference type="ARBA" id="ARBA00022448"/>
    </source>
</evidence>
<proteinExistence type="inferred from homology"/>
<gene>
    <name evidence="9" type="ORF">CGZ91_05435</name>
</gene>
<name>A0A255EHA4_9ACTN</name>
<reference evidence="9 10" key="1">
    <citation type="submission" date="2017-07" db="EMBL/GenBank/DDBJ databases">
        <title>Draft whole genome sequences of clinical Proprionibacteriaceae strains.</title>
        <authorList>
            <person name="Bernier A.-M."/>
            <person name="Bernard K."/>
            <person name="Domingo M.-C."/>
        </authorList>
    </citation>
    <scope>NUCLEOTIDE SEQUENCE [LARGE SCALE GENOMIC DNA]</scope>
    <source>
        <strain evidence="9 10">NML 150081</strain>
    </source>
</reference>
<keyword evidence="6 7" id="KW-0472">Membrane</keyword>
<comment type="caution">
    <text evidence="9">The sequence shown here is derived from an EMBL/GenBank/DDBJ whole genome shotgun (WGS) entry which is preliminary data.</text>
</comment>
<keyword evidence="5 7" id="KW-1133">Transmembrane helix</keyword>
<keyword evidence="10" id="KW-1185">Reference proteome</keyword>
<feature type="transmembrane region" description="Helical" evidence="7">
    <location>
        <begin position="284"/>
        <end position="309"/>
    </location>
</feature>
<dbReference type="SUPFAM" id="SSF161098">
    <property type="entry name" value="MetI-like"/>
    <property type="match status" value="1"/>
</dbReference>
<evidence type="ECO:0000256" key="6">
    <source>
        <dbReference type="ARBA" id="ARBA00023136"/>
    </source>
</evidence>
<dbReference type="RefSeq" id="WP_094453259.1">
    <property type="nucleotide sequence ID" value="NZ_NMVJ01000006.1"/>
</dbReference>
<sequence length="319" mass="33971">MRLARTIVGKVAILLASLAAASVLVFALCSLLPGDVALVLLGQNASADDVARLRQQLGLDRPFWQRYADWAGGLATGDLGRSQVSGIPVADTLAYAGPVTVSLVLGGMILALVVAVPAGMHAAVRRRHLDGLATSMLSQIGLALPAFWLGLILSILFGPVLRWLPANGYVPLNEDPVAWARHLVLPVIALGVVQGAILTRYVRSAFLEVLHEDYLRTALAGGWRLVPALLRHGMRNAALSVMTILGLQLATLLVGAIVVEQVFVMPGLGSQLLLAVQQRDLISVQSLVMVLVACVLVLMTVVDLAQLVLDPRQRDRRPA</sequence>
<keyword evidence="4 7" id="KW-0812">Transmembrane</keyword>
<evidence type="ECO:0000259" key="8">
    <source>
        <dbReference type="PROSITE" id="PS50928"/>
    </source>
</evidence>
<dbReference type="InterPro" id="IPR045621">
    <property type="entry name" value="BPD_transp_1_N"/>
</dbReference>
<dbReference type="PANTHER" id="PTHR43163">
    <property type="entry name" value="DIPEPTIDE TRANSPORT SYSTEM PERMEASE PROTEIN DPPB-RELATED"/>
    <property type="match status" value="1"/>
</dbReference>
<evidence type="ECO:0000256" key="3">
    <source>
        <dbReference type="ARBA" id="ARBA00022475"/>
    </source>
</evidence>
<dbReference type="PROSITE" id="PS50928">
    <property type="entry name" value="ABC_TM1"/>
    <property type="match status" value="1"/>
</dbReference>
<dbReference type="Pfam" id="PF00528">
    <property type="entry name" value="BPD_transp_1"/>
    <property type="match status" value="1"/>
</dbReference>
<feature type="domain" description="ABC transmembrane type-1" evidence="8">
    <location>
        <begin position="97"/>
        <end position="300"/>
    </location>
</feature>
<dbReference type="Pfam" id="PF19300">
    <property type="entry name" value="BPD_transp_1_N"/>
    <property type="match status" value="1"/>
</dbReference>
<dbReference type="Proteomes" id="UP000216300">
    <property type="component" value="Unassembled WGS sequence"/>
</dbReference>
<evidence type="ECO:0000256" key="4">
    <source>
        <dbReference type="ARBA" id="ARBA00022692"/>
    </source>
</evidence>
<comment type="subcellular location">
    <subcellularLocation>
        <location evidence="1 7">Cell membrane</location>
        <topology evidence="1 7">Multi-pass membrane protein</topology>
    </subcellularLocation>
</comment>
<evidence type="ECO:0000256" key="1">
    <source>
        <dbReference type="ARBA" id="ARBA00004651"/>
    </source>
</evidence>
<dbReference type="PANTHER" id="PTHR43163:SF6">
    <property type="entry name" value="DIPEPTIDE TRANSPORT SYSTEM PERMEASE PROTEIN DPPB-RELATED"/>
    <property type="match status" value="1"/>
</dbReference>
<dbReference type="CDD" id="cd06261">
    <property type="entry name" value="TM_PBP2"/>
    <property type="match status" value="1"/>
</dbReference>
<feature type="transmembrane region" description="Helical" evidence="7">
    <location>
        <begin position="237"/>
        <end position="264"/>
    </location>
</feature>
<evidence type="ECO:0000256" key="7">
    <source>
        <dbReference type="RuleBase" id="RU363032"/>
    </source>
</evidence>
<dbReference type="OrthoDB" id="147688at2"/>
<dbReference type="GO" id="GO:0005886">
    <property type="term" value="C:plasma membrane"/>
    <property type="evidence" value="ECO:0007669"/>
    <property type="project" value="UniProtKB-SubCell"/>
</dbReference>
<dbReference type="AlphaFoldDB" id="A0A255EHA4"/>